<feature type="region of interest" description="Disordered" evidence="1">
    <location>
        <begin position="28"/>
        <end position="62"/>
    </location>
</feature>
<evidence type="ECO:0000256" key="1">
    <source>
        <dbReference type="SAM" id="MobiDB-lite"/>
    </source>
</evidence>
<evidence type="ECO:0000256" key="2">
    <source>
        <dbReference type="SAM" id="SignalP"/>
    </source>
</evidence>
<dbReference type="EMBL" id="CAJVPS010002082">
    <property type="protein sequence ID" value="CAG8559699.1"/>
    <property type="molecule type" value="Genomic_DNA"/>
</dbReference>
<reference evidence="3" key="1">
    <citation type="submission" date="2021-06" db="EMBL/GenBank/DDBJ databases">
        <authorList>
            <person name="Kallberg Y."/>
            <person name="Tangrot J."/>
            <person name="Rosling A."/>
        </authorList>
    </citation>
    <scope>NUCLEOTIDE SEQUENCE</scope>
    <source>
        <strain evidence="3">FL130A</strain>
    </source>
</reference>
<keyword evidence="2" id="KW-0732">Signal</keyword>
<sequence>MVSIQSTLAIFIFLFTLAIASPILQYRQGNDFQDPRPSTGNIGGGASTQTTGSEFGGKPQAE</sequence>
<name>A0A9N9BD71_9GLOM</name>
<dbReference type="OrthoDB" id="10507950at2759"/>
<organism evidence="3 4">
    <name type="scientific">Ambispora leptoticha</name>
    <dbReference type="NCBI Taxonomy" id="144679"/>
    <lineage>
        <taxon>Eukaryota</taxon>
        <taxon>Fungi</taxon>
        <taxon>Fungi incertae sedis</taxon>
        <taxon>Mucoromycota</taxon>
        <taxon>Glomeromycotina</taxon>
        <taxon>Glomeromycetes</taxon>
        <taxon>Archaeosporales</taxon>
        <taxon>Ambisporaceae</taxon>
        <taxon>Ambispora</taxon>
    </lineage>
</organism>
<dbReference type="Proteomes" id="UP000789508">
    <property type="component" value="Unassembled WGS sequence"/>
</dbReference>
<accession>A0A9N9BD71</accession>
<feature type="signal peptide" evidence="2">
    <location>
        <begin position="1"/>
        <end position="20"/>
    </location>
</feature>
<protein>
    <submittedName>
        <fullName evidence="3">14122_t:CDS:1</fullName>
    </submittedName>
</protein>
<proteinExistence type="predicted"/>
<comment type="caution">
    <text evidence="3">The sequence shown here is derived from an EMBL/GenBank/DDBJ whole genome shotgun (WGS) entry which is preliminary data.</text>
</comment>
<evidence type="ECO:0000313" key="4">
    <source>
        <dbReference type="Proteomes" id="UP000789508"/>
    </source>
</evidence>
<keyword evidence="4" id="KW-1185">Reference proteome</keyword>
<evidence type="ECO:0000313" key="3">
    <source>
        <dbReference type="EMBL" id="CAG8559699.1"/>
    </source>
</evidence>
<feature type="chain" id="PRO_5040150329" evidence="2">
    <location>
        <begin position="21"/>
        <end position="62"/>
    </location>
</feature>
<dbReference type="AlphaFoldDB" id="A0A9N9BD71"/>
<gene>
    <name evidence="3" type="ORF">ALEPTO_LOCUS6290</name>
</gene>
<feature type="compositionally biased region" description="Polar residues" evidence="1">
    <location>
        <begin position="28"/>
        <end position="40"/>
    </location>
</feature>